<evidence type="ECO:0000313" key="8">
    <source>
        <dbReference type="EMBL" id="KAH7644577.1"/>
    </source>
</evidence>
<evidence type="ECO:0000256" key="5">
    <source>
        <dbReference type="ARBA" id="ARBA00022490"/>
    </source>
</evidence>
<dbReference type="GO" id="GO:0005737">
    <property type="term" value="C:cytoplasm"/>
    <property type="evidence" value="ECO:0007669"/>
    <property type="project" value="UniProtKB-SubCell"/>
</dbReference>
<dbReference type="GO" id="GO:0005886">
    <property type="term" value="C:plasma membrane"/>
    <property type="evidence" value="ECO:0007669"/>
    <property type="project" value="UniProtKB-SubCell"/>
</dbReference>
<evidence type="ECO:0000256" key="1">
    <source>
        <dbReference type="ARBA" id="ARBA00004202"/>
    </source>
</evidence>
<evidence type="ECO:0000256" key="4">
    <source>
        <dbReference type="ARBA" id="ARBA00022475"/>
    </source>
</evidence>
<sequence length="248" mass="28611">MNSKISGPSSSSFSMNTENGSRNGNGEVFRYTSVTAALVWPIVIRPLLHKIQKYDQNAAIILLHALAKAEHREPGFLLQFCQKILAIHNYDSINMIQSLLRLQASIPEADEQRCRRPEETFQELNRRTITLKRILARIPDVIYNRQLFLETIRKIASAIKKLLDCIHQNNLNGYLANEQDRRSVDNRRREFIRDSKNFSQSLKDFIKNNDEKLVMQCAAQLIYAINAIQKTIKICCDFNESSSTNVKR</sequence>
<dbReference type="AlphaFoldDB" id="A0A922L1L4"/>
<dbReference type="EMBL" id="SDOV01000001">
    <property type="protein sequence ID" value="KAH7644577.1"/>
    <property type="molecule type" value="Genomic_DNA"/>
</dbReference>
<dbReference type="Pfam" id="PF06840">
    <property type="entry name" value="PDC10_C"/>
    <property type="match status" value="1"/>
</dbReference>
<evidence type="ECO:0000256" key="6">
    <source>
        <dbReference type="ARBA" id="ARBA00023136"/>
    </source>
</evidence>
<dbReference type="InterPro" id="IPR048288">
    <property type="entry name" value="PDCD10_N"/>
</dbReference>
<comment type="similarity">
    <text evidence="3">Belongs to the PDCD10 family.</text>
</comment>
<dbReference type="GO" id="GO:0090443">
    <property type="term" value="C:FAR/SIN/STRIPAK complex"/>
    <property type="evidence" value="ECO:0007669"/>
    <property type="project" value="TreeGrafter"/>
</dbReference>
<dbReference type="GO" id="GO:0019901">
    <property type="term" value="F:protein kinase binding"/>
    <property type="evidence" value="ECO:0007669"/>
    <property type="project" value="TreeGrafter"/>
</dbReference>
<gene>
    <name evidence="9" type="primary">PDCD10_1</name>
    <name evidence="9" type="ORF">DERF_010076</name>
    <name evidence="8" type="ORF">HUG17_0115</name>
</gene>
<evidence type="ECO:0000256" key="2">
    <source>
        <dbReference type="ARBA" id="ARBA00004496"/>
    </source>
</evidence>
<protein>
    <submittedName>
        <fullName evidence="9">Programmed cell death protein 10</fullName>
    </submittedName>
</protein>
<evidence type="ECO:0000313" key="10">
    <source>
        <dbReference type="Proteomes" id="UP000790347"/>
    </source>
</evidence>
<name>A0A922L1L4_DERFA</name>
<dbReference type="PANTHER" id="PTHR13250:SF1">
    <property type="entry name" value="PROGRAMMED CELL DEATH PROTEIN 10"/>
    <property type="match status" value="1"/>
</dbReference>
<evidence type="ECO:0000259" key="7">
    <source>
        <dbReference type="Pfam" id="PF20929"/>
    </source>
</evidence>
<comment type="subcellular location">
    <subcellularLocation>
        <location evidence="1">Cell membrane</location>
        <topology evidence="1">Peripheral membrane protein</topology>
    </subcellularLocation>
    <subcellularLocation>
        <location evidence="2">Cytoplasm</location>
    </subcellularLocation>
</comment>
<evidence type="ECO:0000256" key="3">
    <source>
        <dbReference type="ARBA" id="ARBA00009181"/>
    </source>
</evidence>
<reference evidence="8" key="3">
    <citation type="journal article" date="2021" name="World Allergy Organ. J.">
        <title>Chromosome-level assembly of Dermatophagoides farinae genome and transcriptome reveals two novel allergens Der f 37 and Der f 39.</title>
        <authorList>
            <person name="Chen J."/>
            <person name="Cai Z."/>
            <person name="Fan D."/>
            <person name="Hu J."/>
            <person name="Hou Y."/>
            <person name="He Y."/>
            <person name="Zhang Z."/>
            <person name="Zhao Z."/>
            <person name="Gao P."/>
            <person name="Hu W."/>
            <person name="Sun J."/>
            <person name="Li J."/>
            <person name="Ji K."/>
        </authorList>
    </citation>
    <scope>NUCLEOTIDE SEQUENCE</scope>
    <source>
        <strain evidence="8">JKM2019</strain>
    </source>
</reference>
<proteinExistence type="inferred from homology"/>
<reference evidence="9" key="1">
    <citation type="submission" date="2013-05" db="EMBL/GenBank/DDBJ databases">
        <authorList>
            <person name="Yim A.K.Y."/>
            <person name="Chan T.F."/>
            <person name="Ji K.M."/>
            <person name="Liu X.Y."/>
            <person name="Zhou J.W."/>
            <person name="Li R.Q."/>
            <person name="Yang K.Y."/>
            <person name="Li J."/>
            <person name="Li M."/>
            <person name="Law P.T.W."/>
            <person name="Wu Y.L."/>
            <person name="Cai Z.L."/>
            <person name="Qin H."/>
            <person name="Bao Y."/>
            <person name="Leung R.K.K."/>
            <person name="Ng P.K.S."/>
            <person name="Zou J."/>
            <person name="Zhong X.J."/>
            <person name="Ran P.X."/>
            <person name="Zhong N.S."/>
            <person name="Liu Z.G."/>
            <person name="Tsui S.K.W."/>
        </authorList>
    </citation>
    <scope>NUCLEOTIDE SEQUENCE</scope>
    <source>
        <strain evidence="9">Derf</strain>
        <tissue evidence="9">Whole organism</tissue>
    </source>
</reference>
<dbReference type="EMBL" id="ASGP02000004">
    <property type="protein sequence ID" value="KAH9511629.1"/>
    <property type="molecule type" value="Genomic_DNA"/>
</dbReference>
<dbReference type="Gene3D" id="1.20.120.1950">
    <property type="match status" value="1"/>
</dbReference>
<reference evidence="9" key="4">
    <citation type="journal article" date="2022" name="Res Sq">
        <title>Comparative Genomics Reveals Insights into the Divergent Evolution of Astigmatic Mites and Household Pest Adaptations.</title>
        <authorList>
            <person name="Xiong Q."/>
            <person name="Wan A.T.-Y."/>
            <person name="Liu X.-Y."/>
            <person name="Fung C.S.-H."/>
            <person name="Xiao X."/>
            <person name="Malainual N."/>
            <person name="Hou J."/>
            <person name="Wang L."/>
            <person name="Wang M."/>
            <person name="Yang K."/>
            <person name="Cui Y."/>
            <person name="Leung E."/>
            <person name="Nong W."/>
            <person name="Shin S.-K."/>
            <person name="Au S."/>
            <person name="Jeong K.Y."/>
            <person name="Chew F.T."/>
            <person name="Hui J."/>
            <person name="Leung T.F."/>
            <person name="Tungtrongchitr A."/>
            <person name="Zhong N."/>
            <person name="Liu Z."/>
            <person name="Tsui S."/>
        </authorList>
    </citation>
    <scope>NUCLEOTIDE SEQUENCE</scope>
    <source>
        <strain evidence="9">Derf</strain>
        <tissue evidence="9">Whole organism</tissue>
    </source>
</reference>
<dbReference type="GO" id="GO:1903358">
    <property type="term" value="P:regulation of Golgi organization"/>
    <property type="evidence" value="ECO:0007669"/>
    <property type="project" value="TreeGrafter"/>
</dbReference>
<dbReference type="Proteomes" id="UP000828236">
    <property type="component" value="Unassembled WGS sequence"/>
</dbReference>
<dbReference type="OrthoDB" id="6017654at2759"/>
<accession>A0A922L1L4</accession>
<comment type="caution">
    <text evidence="9">The sequence shown here is derived from an EMBL/GenBank/DDBJ whole genome shotgun (WGS) entry which is preliminary data.</text>
</comment>
<keyword evidence="5" id="KW-0963">Cytoplasm</keyword>
<dbReference type="Pfam" id="PF20929">
    <property type="entry name" value="PDCD10_N"/>
    <property type="match status" value="1"/>
</dbReference>
<dbReference type="InterPro" id="IPR009652">
    <property type="entry name" value="PDCD10"/>
</dbReference>
<keyword evidence="4" id="KW-1003">Cell membrane</keyword>
<dbReference type="PANTHER" id="PTHR13250">
    <property type="entry name" value="TF-1 CELL APOPTOSIS RELATED PROTEIN-15"/>
    <property type="match status" value="1"/>
</dbReference>
<dbReference type="Proteomes" id="UP000790347">
    <property type="component" value="Unassembled WGS sequence"/>
</dbReference>
<feature type="domain" description="Programmed cell death protein 10 dimerisation" evidence="7">
    <location>
        <begin position="33"/>
        <end position="85"/>
    </location>
</feature>
<evidence type="ECO:0000313" key="9">
    <source>
        <dbReference type="EMBL" id="KAH9511629.1"/>
    </source>
</evidence>
<keyword evidence="6" id="KW-0472">Membrane</keyword>
<keyword evidence="10" id="KW-1185">Reference proteome</keyword>
<organism evidence="9 10">
    <name type="scientific">Dermatophagoides farinae</name>
    <name type="common">American house dust mite</name>
    <dbReference type="NCBI Taxonomy" id="6954"/>
    <lineage>
        <taxon>Eukaryota</taxon>
        <taxon>Metazoa</taxon>
        <taxon>Ecdysozoa</taxon>
        <taxon>Arthropoda</taxon>
        <taxon>Chelicerata</taxon>
        <taxon>Arachnida</taxon>
        <taxon>Acari</taxon>
        <taxon>Acariformes</taxon>
        <taxon>Sarcoptiformes</taxon>
        <taxon>Astigmata</taxon>
        <taxon>Psoroptidia</taxon>
        <taxon>Analgoidea</taxon>
        <taxon>Pyroglyphidae</taxon>
        <taxon>Dermatophagoidinae</taxon>
        <taxon>Dermatophagoides</taxon>
    </lineage>
</organism>
<dbReference type="InterPro" id="IPR053750">
    <property type="entry name" value="PDCD10_Homolog"/>
</dbReference>
<reference evidence="8" key="2">
    <citation type="submission" date="2020-06" db="EMBL/GenBank/DDBJ databases">
        <authorList>
            <person name="Ji K."/>
            <person name="Li J."/>
        </authorList>
    </citation>
    <scope>NUCLEOTIDE SEQUENCE</scope>
    <source>
        <strain evidence="8">JKM2019</strain>
        <tissue evidence="8">Whole body</tissue>
    </source>
</reference>